<name>A0ABV4JU58_9BACT</name>
<gene>
    <name evidence="1" type="ORF">AB2Z07_05545</name>
</gene>
<sequence>MAADSKKKEKKIECTPKRQIVDLNTLALALSMSVPTLRARIREGMPCVEEGGRGKSWEFDLADCIQWNTQREVNRSAAVLDDGMTKSQLEMEALRLKVQRERLEVGKLTGEVALLEEVERALTTVFVEVRQAMLSIPDRIGGRVLACDDVISVKELLESEIDAALSSMCEQDLLNEVVDE</sequence>
<evidence type="ECO:0000313" key="1">
    <source>
        <dbReference type="EMBL" id="MEZ6853003.1"/>
    </source>
</evidence>
<evidence type="ECO:0000313" key="2">
    <source>
        <dbReference type="Proteomes" id="UP001568358"/>
    </source>
</evidence>
<dbReference type="Gene3D" id="1.10.10.10">
    <property type="entry name" value="Winged helix-like DNA-binding domain superfamily/Winged helix DNA-binding domain"/>
    <property type="match status" value="1"/>
</dbReference>
<accession>A0ABV4JU58</accession>
<protein>
    <submittedName>
        <fullName evidence="1">Terminase small subunit</fullName>
    </submittedName>
</protein>
<comment type="caution">
    <text evidence="1">The sequence shown here is derived from an EMBL/GenBank/DDBJ whole genome shotgun (WGS) entry which is preliminary data.</text>
</comment>
<organism evidence="1 2">
    <name type="scientific">Halodesulfovibrio aestuarii</name>
    <dbReference type="NCBI Taxonomy" id="126333"/>
    <lineage>
        <taxon>Bacteria</taxon>
        <taxon>Pseudomonadati</taxon>
        <taxon>Thermodesulfobacteriota</taxon>
        <taxon>Desulfovibrionia</taxon>
        <taxon>Desulfovibrionales</taxon>
        <taxon>Desulfovibrionaceae</taxon>
        <taxon>Halodesulfovibrio</taxon>
    </lineage>
</organism>
<dbReference type="InterPro" id="IPR036388">
    <property type="entry name" value="WH-like_DNA-bd_sf"/>
</dbReference>
<dbReference type="EMBL" id="JBFSOO010000003">
    <property type="protein sequence ID" value="MEZ6853003.1"/>
    <property type="molecule type" value="Genomic_DNA"/>
</dbReference>
<reference evidence="1 2" key="1">
    <citation type="submission" date="2024-07" db="EMBL/GenBank/DDBJ databases">
        <title>Active virus-host system and metabolic interactions in a Lokiarchaeon culture.</title>
        <authorList>
            <person name="Ponce Toledo R.I."/>
            <person name="Rodrigues Oliveira T."/>
            <person name="Schleper C."/>
        </authorList>
    </citation>
    <scope>NUCLEOTIDE SEQUENCE [LARGE SCALE GENOMIC DNA]</scope>
    <source>
        <strain evidence="1 2">B35</strain>
    </source>
</reference>
<dbReference type="Proteomes" id="UP001568358">
    <property type="component" value="Unassembled WGS sequence"/>
</dbReference>
<keyword evidence="2" id="KW-1185">Reference proteome</keyword>
<proteinExistence type="predicted"/>
<dbReference type="RefSeq" id="WP_371150174.1">
    <property type="nucleotide sequence ID" value="NZ_JBFSOO010000003.1"/>
</dbReference>